<accession>A0ABN9UCM0</accession>
<dbReference type="Proteomes" id="UP001189429">
    <property type="component" value="Unassembled WGS sequence"/>
</dbReference>
<name>A0ABN9UCM0_9DINO</name>
<gene>
    <name evidence="2" type="ORF">PCOR1329_LOCUS47367</name>
</gene>
<sequence>MGSCGPPPLLLAEAGPPPPPEQHWPELSPQQYWPELQQAPPAEHQEVRQRQPQWPWSLWSPGPRGALGPAWQGGLEEGGGSPPAP</sequence>
<comment type="caution">
    <text evidence="2">The sequence shown here is derived from an EMBL/GenBank/DDBJ whole genome shotgun (WGS) entry which is preliminary data.</text>
</comment>
<evidence type="ECO:0000313" key="2">
    <source>
        <dbReference type="EMBL" id="CAK0857191.1"/>
    </source>
</evidence>
<feature type="compositionally biased region" description="Pro residues" evidence="1">
    <location>
        <begin position="1"/>
        <end position="22"/>
    </location>
</feature>
<evidence type="ECO:0000256" key="1">
    <source>
        <dbReference type="SAM" id="MobiDB-lite"/>
    </source>
</evidence>
<reference evidence="2" key="1">
    <citation type="submission" date="2023-10" db="EMBL/GenBank/DDBJ databases">
        <authorList>
            <person name="Chen Y."/>
            <person name="Shah S."/>
            <person name="Dougan E. K."/>
            <person name="Thang M."/>
            <person name="Chan C."/>
        </authorList>
    </citation>
    <scope>NUCLEOTIDE SEQUENCE [LARGE SCALE GENOMIC DNA]</scope>
</reference>
<feature type="compositionally biased region" description="Gly residues" evidence="1">
    <location>
        <begin position="75"/>
        <end position="85"/>
    </location>
</feature>
<keyword evidence="3" id="KW-1185">Reference proteome</keyword>
<evidence type="ECO:0000313" key="3">
    <source>
        <dbReference type="Proteomes" id="UP001189429"/>
    </source>
</evidence>
<feature type="region of interest" description="Disordered" evidence="1">
    <location>
        <begin position="1"/>
        <end position="85"/>
    </location>
</feature>
<dbReference type="EMBL" id="CAUYUJ010015707">
    <property type="protein sequence ID" value="CAK0857191.1"/>
    <property type="molecule type" value="Genomic_DNA"/>
</dbReference>
<proteinExistence type="predicted"/>
<protein>
    <submittedName>
        <fullName evidence="2">Uncharacterized protein</fullName>
    </submittedName>
</protein>
<organism evidence="2 3">
    <name type="scientific">Prorocentrum cordatum</name>
    <dbReference type="NCBI Taxonomy" id="2364126"/>
    <lineage>
        <taxon>Eukaryota</taxon>
        <taxon>Sar</taxon>
        <taxon>Alveolata</taxon>
        <taxon>Dinophyceae</taxon>
        <taxon>Prorocentrales</taxon>
        <taxon>Prorocentraceae</taxon>
        <taxon>Prorocentrum</taxon>
    </lineage>
</organism>